<proteinExistence type="predicted"/>
<dbReference type="Pfam" id="PF07679">
    <property type="entry name" value="I-set"/>
    <property type="match status" value="2"/>
</dbReference>
<evidence type="ECO:0000259" key="14">
    <source>
        <dbReference type="PROSITE" id="PS50835"/>
    </source>
</evidence>
<evidence type="ECO:0000256" key="12">
    <source>
        <dbReference type="SAM" id="Phobius"/>
    </source>
</evidence>
<dbReference type="FunFam" id="2.60.40.10:FF:000224">
    <property type="entry name" value="Leucine rich repeats and immunoglobulin like domains 3"/>
    <property type="match status" value="1"/>
</dbReference>
<dbReference type="FunFam" id="2.60.40.10:FF:000150">
    <property type="entry name" value="Leucine rich repeats and immunoglobulin like domains 3"/>
    <property type="match status" value="1"/>
</dbReference>
<dbReference type="Gene3D" id="3.80.10.10">
    <property type="entry name" value="Ribonuclease Inhibitor"/>
    <property type="match status" value="2"/>
</dbReference>
<keyword evidence="16" id="KW-1185">Reference proteome</keyword>
<dbReference type="FunFam" id="3.80.10.10:FF:000023">
    <property type="entry name" value="Leucine rich repeats and immunoglobulin like domains 3"/>
    <property type="match status" value="1"/>
</dbReference>
<dbReference type="Pfam" id="PF13927">
    <property type="entry name" value="Ig_3"/>
    <property type="match status" value="1"/>
</dbReference>
<dbReference type="Proteomes" id="UP001181693">
    <property type="component" value="Unassembled WGS sequence"/>
</dbReference>
<evidence type="ECO:0000256" key="5">
    <source>
        <dbReference type="ARBA" id="ARBA00022729"/>
    </source>
</evidence>
<evidence type="ECO:0000313" key="15">
    <source>
        <dbReference type="EMBL" id="DBA31159.1"/>
    </source>
</evidence>
<feature type="domain" description="Ig-like" evidence="14">
    <location>
        <begin position="584"/>
        <end position="673"/>
    </location>
</feature>
<dbReference type="SMART" id="SM00408">
    <property type="entry name" value="IGc2"/>
    <property type="match status" value="3"/>
</dbReference>
<dbReference type="CDD" id="cd05763">
    <property type="entry name" value="IgI_LRIG1-like"/>
    <property type="match status" value="1"/>
</dbReference>
<dbReference type="EMBL" id="DYDO01000002">
    <property type="protein sequence ID" value="DBA31159.1"/>
    <property type="molecule type" value="Genomic_DNA"/>
</dbReference>
<comment type="subcellular location">
    <subcellularLocation>
        <location evidence="1">Cell membrane</location>
        <topology evidence="1">Single-pass type I membrane protein</topology>
    </subcellularLocation>
</comment>
<dbReference type="SMART" id="SM00409">
    <property type="entry name" value="IG"/>
    <property type="match status" value="3"/>
</dbReference>
<dbReference type="PANTHER" id="PTHR45842:SF21">
    <property type="entry name" value="IG-LIKE DOMAIN-CONTAINING PROTEIN"/>
    <property type="match status" value="1"/>
</dbReference>
<dbReference type="InterPro" id="IPR003591">
    <property type="entry name" value="Leu-rich_rpt_typical-subtyp"/>
</dbReference>
<dbReference type="InterPro" id="IPR000483">
    <property type="entry name" value="Cys-rich_flank_reg_C"/>
</dbReference>
<organism evidence="15 16">
    <name type="scientific">Pyxicephalus adspersus</name>
    <name type="common">African bullfrog</name>
    <dbReference type="NCBI Taxonomy" id="30357"/>
    <lineage>
        <taxon>Eukaryota</taxon>
        <taxon>Metazoa</taxon>
        <taxon>Chordata</taxon>
        <taxon>Craniata</taxon>
        <taxon>Vertebrata</taxon>
        <taxon>Euteleostomi</taxon>
        <taxon>Amphibia</taxon>
        <taxon>Batrachia</taxon>
        <taxon>Anura</taxon>
        <taxon>Neobatrachia</taxon>
        <taxon>Ranoidea</taxon>
        <taxon>Pyxicephalidae</taxon>
        <taxon>Pyxicephalinae</taxon>
        <taxon>Pyxicephalus</taxon>
    </lineage>
</organism>
<keyword evidence="9" id="KW-1015">Disulfide bond</keyword>
<dbReference type="InterPro" id="IPR003599">
    <property type="entry name" value="Ig_sub"/>
</dbReference>
<dbReference type="SUPFAM" id="SSF48726">
    <property type="entry name" value="Immunoglobulin"/>
    <property type="match status" value="3"/>
</dbReference>
<evidence type="ECO:0000256" key="10">
    <source>
        <dbReference type="ARBA" id="ARBA00023180"/>
    </source>
</evidence>
<gene>
    <name evidence="15" type="ORF">GDO54_007055</name>
</gene>
<evidence type="ECO:0000256" key="11">
    <source>
        <dbReference type="ARBA" id="ARBA00023319"/>
    </source>
</evidence>
<keyword evidence="5 13" id="KW-0732">Signal</keyword>
<keyword evidence="8 12" id="KW-0472">Membrane</keyword>
<dbReference type="Pfam" id="PF13855">
    <property type="entry name" value="LRR_8"/>
    <property type="match status" value="4"/>
</dbReference>
<evidence type="ECO:0000256" key="2">
    <source>
        <dbReference type="ARBA" id="ARBA00022475"/>
    </source>
</evidence>
<feature type="signal peptide" evidence="13">
    <location>
        <begin position="1"/>
        <end position="19"/>
    </location>
</feature>
<dbReference type="PANTHER" id="PTHR45842">
    <property type="entry name" value="SYNAPTIC ADHESION-LIKE MOLECULE SALM"/>
    <property type="match status" value="1"/>
</dbReference>
<keyword evidence="7 12" id="KW-1133">Transmembrane helix</keyword>
<evidence type="ECO:0000256" key="3">
    <source>
        <dbReference type="ARBA" id="ARBA00022614"/>
    </source>
</evidence>
<dbReference type="Gene3D" id="2.60.40.10">
    <property type="entry name" value="Immunoglobulins"/>
    <property type="match status" value="3"/>
</dbReference>
<dbReference type="InterPro" id="IPR032675">
    <property type="entry name" value="LRR_dom_sf"/>
</dbReference>
<dbReference type="InterPro" id="IPR036179">
    <property type="entry name" value="Ig-like_dom_sf"/>
</dbReference>
<keyword evidence="4 12" id="KW-0812">Transmembrane</keyword>
<feature type="domain" description="Ig-like" evidence="14">
    <location>
        <begin position="480"/>
        <end position="579"/>
    </location>
</feature>
<keyword evidence="11" id="KW-0393">Immunoglobulin domain</keyword>
<dbReference type="FunFam" id="2.60.40.10:FF:000161">
    <property type="entry name" value="Leucine rich repeats and immunoglobulin like domains 2"/>
    <property type="match status" value="1"/>
</dbReference>
<evidence type="ECO:0000313" key="16">
    <source>
        <dbReference type="Proteomes" id="UP001181693"/>
    </source>
</evidence>
<evidence type="ECO:0000256" key="7">
    <source>
        <dbReference type="ARBA" id="ARBA00022989"/>
    </source>
</evidence>
<dbReference type="SMART" id="SM00082">
    <property type="entry name" value="LRRCT"/>
    <property type="match status" value="1"/>
</dbReference>
<reference evidence="15" key="1">
    <citation type="thesis" date="2020" institute="ProQuest LLC" country="789 East Eisenhower Parkway, Ann Arbor, MI, USA">
        <title>Comparative Genomics and Chromosome Evolution.</title>
        <authorList>
            <person name="Mudd A.B."/>
        </authorList>
    </citation>
    <scope>NUCLEOTIDE SEQUENCE</scope>
    <source>
        <strain evidence="15">1538</strain>
        <tissue evidence="15">Blood</tissue>
    </source>
</reference>
<dbReference type="GO" id="GO:0005886">
    <property type="term" value="C:plasma membrane"/>
    <property type="evidence" value="ECO:0007669"/>
    <property type="project" value="UniProtKB-SubCell"/>
</dbReference>
<dbReference type="InterPro" id="IPR050467">
    <property type="entry name" value="LRFN"/>
</dbReference>
<feature type="transmembrane region" description="Helical" evidence="12">
    <location>
        <begin position="786"/>
        <end position="812"/>
    </location>
</feature>
<dbReference type="InterPro" id="IPR013098">
    <property type="entry name" value="Ig_I-set"/>
</dbReference>
<feature type="chain" id="PRO_5043830989" description="Ig-like domain-containing protein" evidence="13">
    <location>
        <begin position="20"/>
        <end position="1087"/>
    </location>
</feature>
<evidence type="ECO:0000256" key="8">
    <source>
        <dbReference type="ARBA" id="ARBA00023136"/>
    </source>
</evidence>
<dbReference type="PROSITE" id="PS51450">
    <property type="entry name" value="LRR"/>
    <property type="match status" value="3"/>
</dbReference>
<evidence type="ECO:0000256" key="13">
    <source>
        <dbReference type="SAM" id="SignalP"/>
    </source>
</evidence>
<protein>
    <recommendedName>
        <fullName evidence="14">Ig-like domain-containing protein</fullName>
    </recommendedName>
</protein>
<dbReference type="AlphaFoldDB" id="A0AAV3AU37"/>
<name>A0AAV3AU37_PYXAD</name>
<dbReference type="FunFam" id="3.80.10.10:FF:000040">
    <property type="entry name" value="Leucine rich repeats and immunoglobulin like domains 2"/>
    <property type="match status" value="1"/>
</dbReference>
<dbReference type="InterPro" id="IPR013783">
    <property type="entry name" value="Ig-like_fold"/>
</dbReference>
<evidence type="ECO:0000256" key="6">
    <source>
        <dbReference type="ARBA" id="ARBA00022737"/>
    </source>
</evidence>
<evidence type="ECO:0000256" key="1">
    <source>
        <dbReference type="ARBA" id="ARBA00004251"/>
    </source>
</evidence>
<dbReference type="InterPro" id="IPR001611">
    <property type="entry name" value="Leu-rich_rpt"/>
</dbReference>
<dbReference type="InterPro" id="IPR007110">
    <property type="entry name" value="Ig-like_dom"/>
</dbReference>
<keyword evidence="10" id="KW-0325">Glycoprotein</keyword>
<comment type="caution">
    <text evidence="15">The sequence shown here is derived from an EMBL/GenBank/DDBJ whole genome shotgun (WGS) entry which is preliminary data.</text>
</comment>
<keyword evidence="2" id="KW-1003">Cell membrane</keyword>
<dbReference type="SMART" id="SM00365">
    <property type="entry name" value="LRR_SD22"/>
    <property type="match status" value="12"/>
</dbReference>
<evidence type="ECO:0000256" key="9">
    <source>
        <dbReference type="ARBA" id="ARBA00023157"/>
    </source>
</evidence>
<evidence type="ECO:0000256" key="4">
    <source>
        <dbReference type="ARBA" id="ARBA00022692"/>
    </source>
</evidence>
<dbReference type="SUPFAM" id="SSF52058">
    <property type="entry name" value="L domain-like"/>
    <property type="match status" value="2"/>
</dbReference>
<feature type="domain" description="Ig-like" evidence="14">
    <location>
        <begin position="678"/>
        <end position="764"/>
    </location>
</feature>
<dbReference type="SMART" id="SM00369">
    <property type="entry name" value="LRR_TYP"/>
    <property type="match status" value="13"/>
</dbReference>
<dbReference type="PROSITE" id="PS50835">
    <property type="entry name" value="IG_LIKE"/>
    <property type="match status" value="3"/>
</dbReference>
<dbReference type="InterPro" id="IPR003598">
    <property type="entry name" value="Ig_sub2"/>
</dbReference>
<sequence>MALLLVVVSLLASRDFALGLSSGRGSCPPPCRCLGDMLDCSRADLQTVPDRLPAWAVQLDLSQNKLSSVKAASLSHLHNLRELRLNRNQLKTIPNLGPLSANITLLSLTNNKIDIILPEHLEPYQSLETLDLSNNLITELKTPSFPVLRLKYLYINKNLITSMESGAFDNLSATLQALKLNKNRISNIPPKMFKLSNLQHLELKRNRMRNVDGLTFQGLDALKSLDLQRNGITRLMDGAFWGLSNMERLFLDHNNITEISRGWLYGLLMLQHLHLGQNAISQISPDAWEFCQKLSELDLTSNELTRLEESSFMGLSLLGRLFIGNNQISNIADGAFDGLTSLNTLDLKNNEISWTIEDMNGAFSGLQNLKRLMLQGNRIGSITRKAFSWLDALEYLDLSNNAVVSMQSNVFSHMKNLQQLHLNTSSLLCDCHLKWLPQWLIHNKLQKFVKASCAHPQSLKGKSIFAVSADGFVCDDFPTPQITVQPETQSAIKGSNVSFICSAASSSDSLMTFSWKKDNELLHDAEMETSAQLGAHGGDVMEYTSILRLRNVEFDTEGKYQCVISNHFGTSYSVKAKLTVNMLPSFIKMPIDITIRAGSTARLECAAVGHPTPQIAWQKNGGTDFPAARERRMHVMPEDDVFFIVNAKVGDTGVYSCTAQNSAGSISANATLTVLETPSFLRPLVDRTVSKGETTVLQCIAGGNPTPKVNWTKDDSPLIVTERHFFAAGNQLLILVDTDFADAGKYTCEMSNILGTERGNIHLSVIPNPTCDSPVNATPSLEDDGWATVGVVIIAVVCCVVGTSLVWVVIIYHTRRRNEDCSVTNTDETNLPVDTPSYLSSQGTLAERQEGYIPSENESHHFIPSSMSGYFLQQRDANGICHLDNGSEPDLEAVADPLLYQYMEPQSLGYLKGNVYNQDTCDSYYSAYNPDQKMSNLNPYETDYLKQKDFRLYTQQNEDFITNTDVQGIYPLVHSFPGSVCNQSEESRVRIESETDPYMQKNSHGKHSYMGTFGKSIWKPHQDSLQYKVDCVPSLSISHTSLDIPLNCDKEETTKTVLHEETANMFHKPNLLEMCRTPIIYSYDMDT</sequence>
<keyword evidence="3" id="KW-0433">Leucine-rich repeat</keyword>
<keyword evidence="6" id="KW-0677">Repeat</keyword>
<accession>A0AAV3AU37</accession>